<dbReference type="Gene3D" id="1.10.287.720">
    <property type="entry name" value="Pollen allergen ole e 6"/>
    <property type="match status" value="1"/>
</dbReference>
<protein>
    <submittedName>
        <fullName evidence="1">AAI domain-containing protein</fullName>
    </submittedName>
</protein>
<evidence type="ECO:0000313" key="1">
    <source>
        <dbReference type="EMBL" id="KAL2535421.1"/>
    </source>
</evidence>
<gene>
    <name evidence="1" type="ORF">Fot_16812</name>
</gene>
<dbReference type="PANTHER" id="PTHR35632:SF4">
    <property type="entry name" value="CYSTEINE-RICH PROTEIN"/>
    <property type="match status" value="1"/>
</dbReference>
<dbReference type="AlphaFoldDB" id="A0ABD1VDJ5"/>
<dbReference type="SUPFAM" id="SSF111388">
    <property type="entry name" value="Pollen allergen ole e 6"/>
    <property type="match status" value="1"/>
</dbReference>
<accession>A0ABD1VDJ5</accession>
<reference evidence="2" key="1">
    <citation type="submission" date="2024-07" db="EMBL/GenBank/DDBJ databases">
        <title>Two chromosome-level genome assemblies of Korean endemic species Abeliophyllum distichum and Forsythia ovata (Oleaceae).</title>
        <authorList>
            <person name="Jang H."/>
        </authorList>
    </citation>
    <scope>NUCLEOTIDE SEQUENCE [LARGE SCALE GENOMIC DNA]</scope>
</reference>
<comment type="caution">
    <text evidence="1">The sequence shown here is derived from an EMBL/GenBank/DDBJ whole genome shotgun (WGS) entry which is preliminary data.</text>
</comment>
<dbReference type="InterPro" id="IPR015333">
    <property type="entry name" value="Pollen_allergen_ole-e-6"/>
</dbReference>
<dbReference type="Proteomes" id="UP001604277">
    <property type="component" value="Unassembled WGS sequence"/>
</dbReference>
<proteinExistence type="predicted"/>
<evidence type="ECO:0000313" key="2">
    <source>
        <dbReference type="Proteomes" id="UP001604277"/>
    </source>
</evidence>
<dbReference type="EMBL" id="JBFOLJ010000005">
    <property type="protein sequence ID" value="KAL2535421.1"/>
    <property type="molecule type" value="Genomic_DNA"/>
</dbReference>
<organism evidence="1 2">
    <name type="scientific">Forsythia ovata</name>
    <dbReference type="NCBI Taxonomy" id="205694"/>
    <lineage>
        <taxon>Eukaryota</taxon>
        <taxon>Viridiplantae</taxon>
        <taxon>Streptophyta</taxon>
        <taxon>Embryophyta</taxon>
        <taxon>Tracheophyta</taxon>
        <taxon>Spermatophyta</taxon>
        <taxon>Magnoliopsida</taxon>
        <taxon>eudicotyledons</taxon>
        <taxon>Gunneridae</taxon>
        <taxon>Pentapetalae</taxon>
        <taxon>asterids</taxon>
        <taxon>lamiids</taxon>
        <taxon>Lamiales</taxon>
        <taxon>Oleaceae</taxon>
        <taxon>Forsythieae</taxon>
        <taxon>Forsythia</taxon>
    </lineage>
</organism>
<dbReference type="PANTHER" id="PTHR35632">
    <property type="entry name" value="MAJOR POLLEN ALLERGEN OLE E 6-LIKE"/>
    <property type="match status" value="1"/>
</dbReference>
<keyword evidence="2" id="KW-1185">Reference proteome</keyword>
<dbReference type="CDD" id="cd00010">
    <property type="entry name" value="AAI_LTSS"/>
    <property type="match status" value="1"/>
</dbReference>
<dbReference type="InterPro" id="IPR036466">
    <property type="entry name" value="Pollen_allergen_ole-e-6_sf"/>
</dbReference>
<name>A0ABD1VDJ5_9LAMI</name>
<dbReference type="Pfam" id="PF09253">
    <property type="entry name" value="Ole_e_6"/>
    <property type="match status" value="1"/>
</dbReference>
<sequence length="147" mass="15905">MSDSMDCTCLIVTGNVPVSIPFINRTLAISLPRMCKNSVPLQCKATGVTLPSPGPALFAPTQAPIAHAPHAPHAHSPKVMQIHKAEATEEEFKECYNTCHKECSEQGNGYTFCEIKCDTDCGIKEVDLGRLRKKQAPSLDGSLLILV</sequence>